<keyword evidence="2" id="KW-1185">Reference proteome</keyword>
<proteinExistence type="predicted"/>
<evidence type="ECO:0000313" key="1">
    <source>
        <dbReference type="EMBL" id="GBG00637.1"/>
    </source>
</evidence>
<dbReference type="AlphaFoldDB" id="A0A2V0PLN3"/>
<gene>
    <name evidence="1" type="ORF">Rsub_13414</name>
</gene>
<dbReference type="InParanoid" id="A0A2V0PLN3"/>
<reference evidence="1 2" key="1">
    <citation type="journal article" date="2018" name="Sci. Rep.">
        <title>Raphidocelis subcapitata (=Pseudokirchneriella subcapitata) provides an insight into genome evolution and environmental adaptations in the Sphaeropleales.</title>
        <authorList>
            <person name="Suzuki S."/>
            <person name="Yamaguchi H."/>
            <person name="Nakajima N."/>
            <person name="Kawachi M."/>
        </authorList>
    </citation>
    <scope>NUCLEOTIDE SEQUENCE [LARGE SCALE GENOMIC DNA]</scope>
    <source>
        <strain evidence="1 2">NIES-35</strain>
    </source>
</reference>
<comment type="caution">
    <text evidence="1">The sequence shown here is derived from an EMBL/GenBank/DDBJ whole genome shotgun (WGS) entry which is preliminary data.</text>
</comment>
<name>A0A2V0PLN3_9CHLO</name>
<dbReference type="Proteomes" id="UP000247498">
    <property type="component" value="Unassembled WGS sequence"/>
</dbReference>
<dbReference type="SUPFAM" id="SSF57184">
    <property type="entry name" value="Growth factor receptor domain"/>
    <property type="match status" value="1"/>
</dbReference>
<dbReference type="OrthoDB" id="409374at2759"/>
<organism evidence="1 2">
    <name type="scientific">Raphidocelis subcapitata</name>
    <dbReference type="NCBI Taxonomy" id="307507"/>
    <lineage>
        <taxon>Eukaryota</taxon>
        <taxon>Viridiplantae</taxon>
        <taxon>Chlorophyta</taxon>
        <taxon>core chlorophytes</taxon>
        <taxon>Chlorophyceae</taxon>
        <taxon>CS clade</taxon>
        <taxon>Sphaeropleales</taxon>
        <taxon>Selenastraceae</taxon>
        <taxon>Raphidocelis</taxon>
    </lineage>
</organism>
<accession>A0A2V0PLN3</accession>
<sequence>MACGLVVKTLPFRAGAGQRKEPCCVGGAVTIACPAGHVLRGDSCVVPDCGVGAFFDPAAGSCACRPGYMATTSWIEIGRPICIPCSEHFSFCNECAIDKGCTNCTGDLVPVNWTCDCPNNSTYLDSSTGTCLPCTVYHAECIECNAWSCVTCGNDMTPSDEGGCACPLTHYLSPDTGGCQPCTDFHPSCNECAAEAGCLACGDGLVPDGSGGCAPPK</sequence>
<dbReference type="EMBL" id="BDRX01000273">
    <property type="protein sequence ID" value="GBG00637.1"/>
    <property type="molecule type" value="Genomic_DNA"/>
</dbReference>
<dbReference type="InterPro" id="IPR009030">
    <property type="entry name" value="Growth_fac_rcpt_cys_sf"/>
</dbReference>
<protein>
    <submittedName>
        <fullName evidence="1">Uncharacterized protein</fullName>
    </submittedName>
</protein>
<evidence type="ECO:0000313" key="2">
    <source>
        <dbReference type="Proteomes" id="UP000247498"/>
    </source>
</evidence>